<proteinExistence type="predicted"/>
<sequence length="261" mass="29207">MRHLITFCLLIFSVTALPPVAEAHFMWLNPRTYAFMPGESLQMTLGWGHSFPGQGGDFLPQERLKEAFALSPSGQKISLSASKIPIIFRAQTAFEEEGSYLLAAQRKAGFFTKTTSGYKRQPKKGLKGVIECKFSRGYAKAIVSVGKAGGQVYRKVLGHELEIVPLKDPNILRPGDYLPIQVTFKGKPLAKHFVYATYAGFSPTGETDFAYATETDSQGRAQIRLDRRGVWLIVVRYLTHYPDSRVCDLYKVVSTLTFELR</sequence>
<dbReference type="AlphaFoldDB" id="A0A6G7PUA7"/>
<protein>
    <submittedName>
        <fullName evidence="1">DUF4198 domain-containing protein</fullName>
    </submittedName>
</protein>
<evidence type="ECO:0000313" key="2">
    <source>
        <dbReference type="Proteomes" id="UP000502179"/>
    </source>
</evidence>
<evidence type="ECO:0000313" key="1">
    <source>
        <dbReference type="EMBL" id="QIJ71028.1"/>
    </source>
</evidence>
<gene>
    <name evidence="1" type="ORF">G4V39_01515</name>
</gene>
<dbReference type="EMBL" id="CP048877">
    <property type="protein sequence ID" value="QIJ71028.1"/>
    <property type="molecule type" value="Genomic_DNA"/>
</dbReference>
<dbReference type="InterPro" id="IPR019613">
    <property type="entry name" value="DUF4198"/>
</dbReference>
<dbReference type="Pfam" id="PF10670">
    <property type="entry name" value="DUF4198"/>
    <property type="match status" value="1"/>
</dbReference>
<dbReference type="RefSeq" id="WP_166031250.1">
    <property type="nucleotide sequence ID" value="NZ_CP048877.1"/>
</dbReference>
<dbReference type="Proteomes" id="UP000502179">
    <property type="component" value="Chromosome"/>
</dbReference>
<dbReference type="KEGG" id="tav:G4V39_01515"/>
<keyword evidence="2" id="KW-1185">Reference proteome</keyword>
<reference evidence="1 2" key="1">
    <citation type="submission" date="2020-02" db="EMBL/GenBank/DDBJ databases">
        <title>Genome analysis of Thermosulfuriphilus ammonigenes ST65T, an anaerobic thermophilic chemolithoautotrophic bacterium isolated from a deep-sea hydrothermal vent.</title>
        <authorList>
            <person name="Slobodkina G."/>
            <person name="Allioux M."/>
            <person name="Merkel A."/>
            <person name="Alain K."/>
            <person name="Jebbar M."/>
            <person name="Slobodkin A."/>
        </authorList>
    </citation>
    <scope>NUCLEOTIDE SEQUENCE [LARGE SCALE GENOMIC DNA]</scope>
    <source>
        <strain evidence="1 2">ST65</strain>
    </source>
</reference>
<name>A0A6G7PUA7_9BACT</name>
<accession>A0A6G7PUA7</accession>
<organism evidence="1 2">
    <name type="scientific">Thermosulfuriphilus ammonigenes</name>
    <dbReference type="NCBI Taxonomy" id="1936021"/>
    <lineage>
        <taxon>Bacteria</taxon>
        <taxon>Pseudomonadati</taxon>
        <taxon>Thermodesulfobacteriota</taxon>
        <taxon>Thermodesulfobacteria</taxon>
        <taxon>Thermodesulfobacteriales</taxon>
        <taxon>Thermodesulfobacteriaceae</taxon>
        <taxon>Thermosulfuriphilus</taxon>
    </lineage>
</organism>